<sequence>MSSQGRKPSDLIPSRWLKCPPKSFELLTNKFLIFKTPLSRVYDSQVKDDIFQVQLVFQSMKNRRAKLGLWIDLTNTTRYYDKTEVEQNDCRYVKLQCEGRRGTPSAAQTKSFITLCHNFIRQYPLEIIGVHCTHGFNRSGFLVVSYLVEMLDWELGAAIAEFARIRPPGIYKEDYLIELYKRYDDVEYAPKAPPLPDWCFEEKLNMKRMIEENDDDDFEEGVSDAKRHCGQGSENPKFMEGVSGVEAVSGPLKKEIQDTVRRICEWNRSDFPGSQPVSLDCNNIHLLSKKPYTVSWKADGVRYMLYIKDRNQVYCIDRDNNIFHVKNLTFPHKNDLRSHVTSTLLDGEMVLDKLENGGSRPRYLVYDAVSVCGKSVKDEPFDLRYKLIEKDICAPREKATINGQLNKLKEPFSIRRKEFREVMLAEKFLSESFKKSLSHPPDGLIFQPSKDPYVPGKCPDVLKWKPLSLNSVDFRLKIEYESGEGILRRPIGKLFTGDNTYFGQLKSVKNLKHLDSKIVECTYDGTTDKWVFMRERTDKSFPNSFDTAKSVCNSIKNPISEKYLLDFISGNAFIE</sequence>
<evidence type="ECO:0000256" key="11">
    <source>
        <dbReference type="ARBA" id="ARBA00044624"/>
    </source>
</evidence>
<keyword evidence="3 12" id="KW-0808">Transferase</keyword>
<evidence type="ECO:0000256" key="15">
    <source>
        <dbReference type="PIRSR" id="PIRSR036958-3"/>
    </source>
</evidence>
<dbReference type="SUPFAM" id="SSF52799">
    <property type="entry name" value="(Phosphotyrosine protein) phosphatases II"/>
    <property type="match status" value="1"/>
</dbReference>
<keyword evidence="9 12" id="KW-0342">GTP-binding</keyword>
<evidence type="ECO:0000256" key="5">
    <source>
        <dbReference type="ARBA" id="ARBA00022741"/>
    </source>
</evidence>
<keyword evidence="4 12" id="KW-0548">Nucleotidyltransferase</keyword>
<reference evidence="18" key="1">
    <citation type="journal article" date="2024" name="Gigascience">
        <title>Chromosome-level genome of the poultry shaft louse Menopon gallinae provides insight into the host-switching and adaptive evolution of parasitic lice.</title>
        <authorList>
            <person name="Xu Y."/>
            <person name="Ma L."/>
            <person name="Liu S."/>
            <person name="Liang Y."/>
            <person name="Liu Q."/>
            <person name="He Z."/>
            <person name="Tian L."/>
            <person name="Duan Y."/>
            <person name="Cai W."/>
            <person name="Li H."/>
            <person name="Song F."/>
        </authorList>
    </citation>
    <scope>NUCLEOTIDE SEQUENCE</scope>
    <source>
        <strain evidence="18">Cailab_2023a</strain>
    </source>
</reference>
<feature type="domain" description="Tyrosine specific protein phosphatases" evidence="17">
    <location>
        <begin position="110"/>
        <end position="177"/>
    </location>
</feature>
<feature type="domain" description="Tyrosine-protein phosphatase" evidence="16">
    <location>
        <begin position="42"/>
        <end position="189"/>
    </location>
</feature>
<feature type="binding site" evidence="15">
    <location>
        <begin position="463"/>
        <end position="465"/>
    </location>
    <ligand>
        <name>GTP</name>
        <dbReference type="ChEBI" id="CHEBI:37565"/>
    </ligand>
</feature>
<dbReference type="GO" id="GO:0005524">
    <property type="term" value="F:ATP binding"/>
    <property type="evidence" value="ECO:0007669"/>
    <property type="project" value="InterPro"/>
</dbReference>
<evidence type="ECO:0000256" key="4">
    <source>
        <dbReference type="ARBA" id="ARBA00022695"/>
    </source>
</evidence>
<name>A0AAW2HWN4_9NEOP</name>
<dbReference type="PROSITE" id="PS50054">
    <property type="entry name" value="TYR_PHOSPHATASE_DUAL"/>
    <property type="match status" value="1"/>
</dbReference>
<keyword evidence="2 12" id="KW-0507">mRNA processing</keyword>
<dbReference type="Pfam" id="PF03919">
    <property type="entry name" value="mRNA_cap_C"/>
    <property type="match status" value="1"/>
</dbReference>
<keyword evidence="6 12" id="KW-0378">Hydrolase</keyword>
<evidence type="ECO:0000313" key="18">
    <source>
        <dbReference type="EMBL" id="KAL0274460.1"/>
    </source>
</evidence>
<evidence type="ECO:0000256" key="8">
    <source>
        <dbReference type="ARBA" id="ARBA00023042"/>
    </source>
</evidence>
<dbReference type="InterPro" id="IPR001339">
    <property type="entry name" value="mRNA_cap_enzyme_adenylation"/>
</dbReference>
<dbReference type="EMBL" id="JARGDH010000003">
    <property type="protein sequence ID" value="KAL0274460.1"/>
    <property type="molecule type" value="Genomic_DNA"/>
</dbReference>
<dbReference type="PANTHER" id="PTHR10367">
    <property type="entry name" value="MRNA-CAPPING ENZYME"/>
    <property type="match status" value="1"/>
</dbReference>
<dbReference type="PANTHER" id="PTHR10367:SF17">
    <property type="entry name" value="MRNA-CAPPING ENZYME"/>
    <property type="match status" value="1"/>
</dbReference>
<evidence type="ECO:0000256" key="1">
    <source>
        <dbReference type="ARBA" id="ARBA00004123"/>
    </source>
</evidence>
<dbReference type="InterPro" id="IPR000340">
    <property type="entry name" value="Dual-sp_phosphatase_cat-dom"/>
</dbReference>
<comment type="function">
    <text evidence="12">Bifunctional mRNA-capping enzyme exhibiting RNA 5'-triphosphate monophosphatase activity in the N-terminal part and mRNA guanylyltransferase activity in the C-terminal part. Catalyzes the first two steps of cap formation: by removing the gamma-phosphate from the 5'-triphosphate end of nascent mRNA to yield a diphosphate end, and by transferring the GMP moiety of GTP to the 5'-diphosphate terminus of RNA via a covalent enzyme-GMP reaction intermediate.</text>
</comment>
<dbReference type="InterPro" id="IPR017074">
    <property type="entry name" value="mRNA_cap_enz_bifunc"/>
</dbReference>
<feature type="binding site" evidence="15">
    <location>
        <begin position="346"/>
        <end position="348"/>
    </location>
    <ligand>
        <name>GTP</name>
        <dbReference type="ChEBI" id="CHEBI:37565"/>
    </ligand>
</feature>
<dbReference type="AlphaFoldDB" id="A0AAW2HWN4"/>
<keyword evidence="5 12" id="KW-0547">Nucleotide-binding</keyword>
<feature type="binding site" evidence="15">
    <location>
        <begin position="534"/>
        <end position="539"/>
    </location>
    <ligand>
        <name>GTP</name>
        <dbReference type="ChEBI" id="CHEBI:37565"/>
    </ligand>
</feature>
<dbReference type="InterPro" id="IPR000387">
    <property type="entry name" value="Tyr_Pase_dom"/>
</dbReference>
<dbReference type="InterPro" id="IPR051029">
    <property type="entry name" value="mRNA_Capping_Enz/RNA_Phosphat"/>
</dbReference>
<comment type="subcellular location">
    <subcellularLocation>
        <location evidence="1 12">Nucleus</location>
    </subcellularLocation>
</comment>
<proteinExistence type="inferred from homology"/>
<protein>
    <recommendedName>
        <fullName evidence="12">mRNA-capping enzyme</fullName>
    </recommendedName>
    <domain>
        <recommendedName>
            <fullName evidence="12">mRNA 5'-triphosphate monophosphatase</fullName>
            <ecNumber evidence="12">3.6.1.74</ecNumber>
        </recommendedName>
        <alternativeName>
            <fullName evidence="12">mRNA 5'-phosphatase</fullName>
        </alternativeName>
    </domain>
    <domain>
        <recommendedName>
            <fullName evidence="12">mRNA guanylyltransferase</fullName>
            <ecNumber evidence="12">2.7.7.50</ecNumber>
        </recommendedName>
        <alternativeName>
            <fullName evidence="12">GTP--RNA guanylyltransferase</fullName>
            <shortName evidence="12">GTase</shortName>
        </alternativeName>
    </domain>
</protein>
<dbReference type="CDD" id="cd07895">
    <property type="entry name" value="Adenylation_mRNA_capping"/>
    <property type="match status" value="1"/>
</dbReference>
<evidence type="ECO:0000256" key="7">
    <source>
        <dbReference type="ARBA" id="ARBA00022912"/>
    </source>
</evidence>
<evidence type="ECO:0000259" key="16">
    <source>
        <dbReference type="PROSITE" id="PS50054"/>
    </source>
</evidence>
<evidence type="ECO:0000256" key="12">
    <source>
        <dbReference type="PIRNR" id="PIRNR036958"/>
    </source>
</evidence>
<dbReference type="GO" id="GO:0140818">
    <property type="term" value="F:mRNA 5'-triphosphate monophosphatase activity"/>
    <property type="evidence" value="ECO:0007669"/>
    <property type="project" value="UniProtKB-EC"/>
</dbReference>
<dbReference type="EC" id="2.7.7.50" evidence="12"/>
<comment type="catalytic activity">
    <reaction evidence="12">
        <text>a 5'-end triphospho-ribonucleoside in mRNA + H2O = a 5'-end diphospho-ribonucleoside in mRNA + phosphate + H(+)</text>
        <dbReference type="Rhea" id="RHEA:67004"/>
        <dbReference type="Rhea" id="RHEA-COMP:17164"/>
        <dbReference type="Rhea" id="RHEA-COMP:17165"/>
        <dbReference type="ChEBI" id="CHEBI:15377"/>
        <dbReference type="ChEBI" id="CHEBI:15378"/>
        <dbReference type="ChEBI" id="CHEBI:43474"/>
        <dbReference type="ChEBI" id="CHEBI:167616"/>
        <dbReference type="ChEBI" id="CHEBI:167618"/>
        <dbReference type="EC" id="3.6.1.74"/>
    </reaction>
</comment>
<keyword evidence="10 12" id="KW-0539">Nucleus</keyword>
<dbReference type="InterPro" id="IPR020422">
    <property type="entry name" value="TYR_PHOSPHATASE_DUAL_dom"/>
</dbReference>
<evidence type="ECO:0000256" key="2">
    <source>
        <dbReference type="ARBA" id="ARBA00022664"/>
    </source>
</evidence>
<dbReference type="GO" id="GO:0005634">
    <property type="term" value="C:nucleus"/>
    <property type="evidence" value="ECO:0007669"/>
    <property type="project" value="UniProtKB-SubCell"/>
</dbReference>
<evidence type="ECO:0000256" key="9">
    <source>
        <dbReference type="ARBA" id="ARBA00023134"/>
    </source>
</evidence>
<evidence type="ECO:0000256" key="6">
    <source>
        <dbReference type="ARBA" id="ARBA00022801"/>
    </source>
</evidence>
<dbReference type="PIRSF" id="PIRSF036958">
    <property type="entry name" value="mRNA_capping_HCE"/>
    <property type="match status" value="1"/>
</dbReference>
<dbReference type="PROSITE" id="PS50056">
    <property type="entry name" value="TYR_PHOSPHATASE_2"/>
    <property type="match status" value="1"/>
</dbReference>
<dbReference type="GO" id="GO:0006370">
    <property type="term" value="P:7-methylguanosine mRNA capping"/>
    <property type="evidence" value="ECO:0007669"/>
    <property type="project" value="UniProtKB-UniRule"/>
</dbReference>
<dbReference type="FunFam" id="2.40.50.140:FF:000291">
    <property type="entry name" value="mRNA-capping enzyme"/>
    <property type="match status" value="1"/>
</dbReference>
<dbReference type="Gene3D" id="2.40.50.140">
    <property type="entry name" value="Nucleic acid-binding proteins"/>
    <property type="match status" value="1"/>
</dbReference>
<comment type="caution">
    <text evidence="18">The sequence shown here is derived from an EMBL/GenBank/DDBJ whole genome shotgun (WGS) entry which is preliminary data.</text>
</comment>
<dbReference type="EC" id="3.6.1.74" evidence="12"/>
<dbReference type="PROSITE" id="PS00383">
    <property type="entry name" value="TYR_PHOSPHATASE_1"/>
    <property type="match status" value="1"/>
</dbReference>
<dbReference type="GO" id="GO:0004651">
    <property type="term" value="F:polynucleotide 5'-phosphatase activity"/>
    <property type="evidence" value="ECO:0007669"/>
    <property type="project" value="UniProtKB-UniRule"/>
</dbReference>
<evidence type="ECO:0000256" key="13">
    <source>
        <dbReference type="PIRSR" id="PIRSR036958-1"/>
    </source>
</evidence>
<dbReference type="Gene3D" id="3.90.190.10">
    <property type="entry name" value="Protein tyrosine phosphatase superfamily"/>
    <property type="match status" value="1"/>
</dbReference>
<dbReference type="InterPro" id="IPR012340">
    <property type="entry name" value="NA-bd_OB-fold"/>
</dbReference>
<dbReference type="EMBL" id="JARGDH010000003">
    <property type="protein sequence ID" value="KAL0274459.1"/>
    <property type="molecule type" value="Genomic_DNA"/>
</dbReference>
<dbReference type="GO" id="GO:0005525">
    <property type="term" value="F:GTP binding"/>
    <property type="evidence" value="ECO:0007669"/>
    <property type="project" value="UniProtKB-UniRule"/>
</dbReference>
<gene>
    <name evidence="18" type="ORF">PYX00_006876</name>
</gene>
<comment type="similarity">
    <text evidence="12">In the N-terminal section; belongs to the non-receptor class of the protein-tyrosine phosphatase family.</text>
</comment>
<comment type="similarity">
    <text evidence="12">In the C-terminal section; belongs to the eukaryotic GTase family.</text>
</comment>
<evidence type="ECO:0000256" key="10">
    <source>
        <dbReference type="ARBA" id="ARBA00023242"/>
    </source>
</evidence>
<dbReference type="FunFam" id="3.30.470.30:FF:000040">
    <property type="entry name" value="mRNA-capping enzyme"/>
    <property type="match status" value="1"/>
</dbReference>
<accession>A0AAW2HWN4</accession>
<dbReference type="SUPFAM" id="SSF50249">
    <property type="entry name" value="Nucleic acid-binding proteins"/>
    <property type="match status" value="1"/>
</dbReference>
<keyword evidence="7" id="KW-0904">Protein phosphatase</keyword>
<feature type="binding site" evidence="15">
    <location>
        <position position="318"/>
    </location>
    <ligand>
        <name>GTP</name>
        <dbReference type="ChEBI" id="CHEBI:37565"/>
    </ligand>
</feature>
<dbReference type="Pfam" id="PF01331">
    <property type="entry name" value="mRNA_cap_enzyme"/>
    <property type="match status" value="1"/>
</dbReference>
<dbReference type="InterPro" id="IPR013846">
    <property type="entry name" value="mRNA_cap_enzyme_C"/>
</dbReference>
<dbReference type="GO" id="GO:0004721">
    <property type="term" value="F:phosphoprotein phosphatase activity"/>
    <property type="evidence" value="ECO:0007669"/>
    <property type="project" value="UniProtKB-UniRule"/>
</dbReference>
<dbReference type="InterPro" id="IPR016130">
    <property type="entry name" value="Tyr_Pase_AS"/>
</dbReference>
<evidence type="ECO:0000256" key="3">
    <source>
        <dbReference type="ARBA" id="ARBA00022679"/>
    </source>
</evidence>
<evidence type="ECO:0000259" key="17">
    <source>
        <dbReference type="PROSITE" id="PS50056"/>
    </source>
</evidence>
<dbReference type="InterPro" id="IPR029021">
    <property type="entry name" value="Prot-tyrosine_phosphatase-like"/>
</dbReference>
<evidence type="ECO:0000256" key="14">
    <source>
        <dbReference type="PIRSR" id="PIRSR036958-2"/>
    </source>
</evidence>
<feature type="binding site" evidence="15">
    <location>
        <position position="302"/>
    </location>
    <ligand>
        <name>GTP</name>
        <dbReference type="ChEBI" id="CHEBI:37565"/>
    </ligand>
</feature>
<organism evidence="18">
    <name type="scientific">Menopon gallinae</name>
    <name type="common">poultry shaft louse</name>
    <dbReference type="NCBI Taxonomy" id="328185"/>
    <lineage>
        <taxon>Eukaryota</taxon>
        <taxon>Metazoa</taxon>
        <taxon>Ecdysozoa</taxon>
        <taxon>Arthropoda</taxon>
        <taxon>Hexapoda</taxon>
        <taxon>Insecta</taxon>
        <taxon>Pterygota</taxon>
        <taxon>Neoptera</taxon>
        <taxon>Paraneoptera</taxon>
        <taxon>Psocodea</taxon>
        <taxon>Troctomorpha</taxon>
        <taxon>Phthiraptera</taxon>
        <taxon>Amblycera</taxon>
        <taxon>Menoponidae</taxon>
        <taxon>Menopon</taxon>
    </lineage>
</organism>
<dbReference type="Pfam" id="PF00782">
    <property type="entry name" value="DSPc"/>
    <property type="match status" value="1"/>
</dbReference>
<dbReference type="GO" id="GO:0004484">
    <property type="term" value="F:mRNA guanylyltransferase activity"/>
    <property type="evidence" value="ECO:0007669"/>
    <property type="project" value="UniProtKB-UniRule"/>
</dbReference>
<feature type="active site" description="Phosphocysteine intermediate" evidence="13">
    <location>
        <position position="132"/>
    </location>
</feature>
<feature type="active site" description="N6-GMP-lysine intermediate" evidence="14">
    <location>
        <position position="297"/>
    </location>
</feature>
<dbReference type="SUPFAM" id="SSF56091">
    <property type="entry name" value="DNA ligase/mRNA capping enzyme, catalytic domain"/>
    <property type="match status" value="1"/>
</dbReference>
<keyword evidence="8 12" id="KW-0506">mRNA capping</keyword>
<comment type="catalytic activity">
    <reaction evidence="11">
        <text>a 5'-end diphospho-ribonucleoside in mRNA + GTP + H(+) = a 5'-end (5'-triphosphoguanosine)-ribonucleoside in mRNA + diphosphate</text>
        <dbReference type="Rhea" id="RHEA:67012"/>
        <dbReference type="Rhea" id="RHEA-COMP:17165"/>
        <dbReference type="Rhea" id="RHEA-COMP:17166"/>
        <dbReference type="ChEBI" id="CHEBI:15378"/>
        <dbReference type="ChEBI" id="CHEBI:33019"/>
        <dbReference type="ChEBI" id="CHEBI:37565"/>
        <dbReference type="ChEBI" id="CHEBI:167616"/>
        <dbReference type="ChEBI" id="CHEBI:167617"/>
        <dbReference type="EC" id="2.7.7.50"/>
    </reaction>
    <physiologicalReaction direction="left-to-right" evidence="11">
        <dbReference type="Rhea" id="RHEA:67013"/>
    </physiologicalReaction>
</comment>
<dbReference type="Gene3D" id="3.30.470.30">
    <property type="entry name" value="DNA ligase/mRNA capping enzyme"/>
    <property type="match status" value="1"/>
</dbReference>